<keyword evidence="4" id="KW-1185">Reference proteome</keyword>
<evidence type="ECO:0000256" key="1">
    <source>
        <dbReference type="SAM" id="MobiDB-lite"/>
    </source>
</evidence>
<evidence type="ECO:0000259" key="2">
    <source>
        <dbReference type="PROSITE" id="PS50994"/>
    </source>
</evidence>
<dbReference type="Gene3D" id="3.30.420.10">
    <property type="entry name" value="Ribonuclease H-like superfamily/Ribonuclease H"/>
    <property type="match status" value="1"/>
</dbReference>
<feature type="domain" description="Integrase catalytic" evidence="2">
    <location>
        <begin position="204"/>
        <end position="404"/>
    </location>
</feature>
<reference evidence="4" key="2">
    <citation type="submission" date="2023-07" db="EMBL/GenBank/DDBJ databases">
        <title>Shewanella mangrovi sp. nov., an acetaldehyde- degrading bacterium isolated from mangrove sediment.</title>
        <authorList>
            <person name="Liu Y."/>
        </authorList>
    </citation>
    <scope>NUCLEOTIDE SEQUENCE [LARGE SCALE GENOMIC DNA]</scope>
    <source>
        <strain evidence="4">C32</strain>
    </source>
</reference>
<reference evidence="3 4" key="1">
    <citation type="submission" date="2022-02" db="EMBL/GenBank/DDBJ databases">
        <authorList>
            <person name="Zhuang L."/>
        </authorList>
    </citation>
    <scope>NUCLEOTIDE SEQUENCE [LARGE SCALE GENOMIC DNA]</scope>
    <source>
        <strain evidence="3 4">C32</strain>
    </source>
</reference>
<name>A0ABT2FIA3_9GAMM</name>
<dbReference type="PROSITE" id="PS50994">
    <property type="entry name" value="INTEGRASE"/>
    <property type="match status" value="1"/>
</dbReference>
<dbReference type="InterPro" id="IPR015378">
    <property type="entry name" value="Transposase-like_Mu_C"/>
</dbReference>
<evidence type="ECO:0000313" key="4">
    <source>
        <dbReference type="Proteomes" id="UP001201549"/>
    </source>
</evidence>
<dbReference type="RefSeq" id="WP_238895463.1">
    <property type="nucleotide sequence ID" value="NZ_JAKOGG010000003.1"/>
</dbReference>
<dbReference type="EMBL" id="JAKOGG010000003">
    <property type="protein sequence ID" value="MCS4556059.1"/>
    <property type="molecule type" value="Genomic_DNA"/>
</dbReference>
<dbReference type="Pfam" id="PF09299">
    <property type="entry name" value="Mu-transpos_C"/>
    <property type="match status" value="1"/>
</dbReference>
<dbReference type="InterPro" id="IPR001584">
    <property type="entry name" value="Integrase_cat-core"/>
</dbReference>
<protein>
    <submittedName>
        <fullName evidence="3">DDE-type integrase/transposase/recombinase</fullName>
    </submittedName>
</protein>
<feature type="compositionally biased region" description="Acidic residues" evidence="1">
    <location>
        <begin position="603"/>
        <end position="613"/>
    </location>
</feature>
<gene>
    <name evidence="3" type="ORF">L9G74_06375</name>
</gene>
<accession>A0ABT2FIA3</accession>
<dbReference type="InterPro" id="IPR012337">
    <property type="entry name" value="RNaseH-like_sf"/>
</dbReference>
<dbReference type="InterPro" id="IPR036397">
    <property type="entry name" value="RNaseH_sf"/>
</dbReference>
<comment type="caution">
    <text evidence="3">The sequence shown here is derived from an EMBL/GenBank/DDBJ whole genome shotgun (WGS) entry which is preliminary data.</text>
</comment>
<feature type="region of interest" description="Disordered" evidence="1">
    <location>
        <begin position="556"/>
        <end position="613"/>
    </location>
</feature>
<dbReference type="SUPFAM" id="SSF53098">
    <property type="entry name" value="Ribonuclease H-like"/>
    <property type="match status" value="1"/>
</dbReference>
<evidence type="ECO:0000313" key="3">
    <source>
        <dbReference type="EMBL" id="MCS4556059.1"/>
    </source>
</evidence>
<sequence>MTDFKDEFAPSQLTPQQTPAQYIKLDDAVILPRDLQTYSEHQQAIATKKLILLSQIESRLSGGWTEKNLTPILNELFKDDHENCPSWRTVTRWYKALKDTQGSVSSLAEQHHRKGNRTAKVTGDEPFFEEALSRFLDSKRPAIARAYEFYKDRIIIANEHIVEGKIPIISYTSFAKRIRSLPPYEQALTRFGKFKADQWFSYCASHEPPTRILQRVEIDHTPLDLIVIDDKLYIPLGRPYLTLIIDVYSGCILGFHISFNPPSYDSTAKAISHAIKPKDLSHLNIDLKNEWPCYGKFETLVVDNGAEFWSKSLELACKDAGINIQYNPVRKPWLKPFIERLFGVINQLHLSEMPGKTFSNIFEKGDYNSSKDAVIRFSTFINEFHRWVVDVYHQQPDSRQTRIPIMKWRESCNILPPPMMTPNDEMRFNAIMGKTVTRTLTRNGFTLDGLRYDSTALADYRKQYPQSQKTRQKTIKIDPDDIATIKVFLEEIDGYLEVPCTEHLADNKTSWYQYKTIRKHHKQIIAAQVDELNLAKARMTIKENIAQEQTLQTSQKTTKLQSAKNQARLANISDKKPTTIVPESSKPLSNTRNATKPDAFSSWDDDSDDLEAF</sequence>
<organism evidence="3 4">
    <name type="scientific">Shewanella electrica</name>
    <dbReference type="NCBI Taxonomy" id="515560"/>
    <lineage>
        <taxon>Bacteria</taxon>
        <taxon>Pseudomonadati</taxon>
        <taxon>Pseudomonadota</taxon>
        <taxon>Gammaproteobacteria</taxon>
        <taxon>Alteromonadales</taxon>
        <taxon>Shewanellaceae</taxon>
        <taxon>Shewanella</taxon>
    </lineage>
</organism>
<dbReference type="Proteomes" id="UP001201549">
    <property type="component" value="Unassembled WGS sequence"/>
</dbReference>
<proteinExistence type="predicted"/>